<gene>
    <name evidence="2" type="ORF">HMPREF9004_0257</name>
</gene>
<sequence length="51" mass="5407">MRAANSRETEGEHGGAHPRKRIAPARVVSARAAAAHSSAQKRSSPIGKYPE</sequence>
<dbReference type="STRING" id="888050.HMPREF9004_0257"/>
<evidence type="ECO:0000313" key="3">
    <source>
        <dbReference type="Proteomes" id="UP000013015"/>
    </source>
</evidence>
<organism evidence="2 3">
    <name type="scientific">Schaalia cardiffensis F0333</name>
    <dbReference type="NCBI Taxonomy" id="888050"/>
    <lineage>
        <taxon>Bacteria</taxon>
        <taxon>Bacillati</taxon>
        <taxon>Actinomycetota</taxon>
        <taxon>Actinomycetes</taxon>
        <taxon>Actinomycetales</taxon>
        <taxon>Actinomycetaceae</taxon>
        <taxon>Schaalia</taxon>
    </lineage>
</organism>
<evidence type="ECO:0000256" key="1">
    <source>
        <dbReference type="SAM" id="MobiDB-lite"/>
    </source>
</evidence>
<comment type="caution">
    <text evidence="2">The sequence shown here is derived from an EMBL/GenBank/DDBJ whole genome shotgun (WGS) entry which is preliminary data.</text>
</comment>
<protein>
    <submittedName>
        <fullName evidence="2">Uncharacterized protein</fullName>
    </submittedName>
</protein>
<reference evidence="2 3" key="1">
    <citation type="submission" date="2013-03" db="EMBL/GenBank/DDBJ databases">
        <title>Reference genome for the Human Microbiome Project.</title>
        <authorList>
            <person name="Aqrawi P."/>
            <person name="Ayvaz T."/>
            <person name="Bess C."/>
            <person name="Blankenburg K."/>
            <person name="Coyle M."/>
            <person name="Deng J."/>
            <person name="Forbes L."/>
            <person name="Fowler G."/>
            <person name="Francisco L."/>
            <person name="Fu Q."/>
            <person name="Gibbs R."/>
            <person name="Gross S."/>
            <person name="Gubbala S."/>
            <person name="Hale W."/>
            <person name="Hemphill L."/>
            <person name="Highlander S."/>
            <person name="Hirani K."/>
            <person name="Jackson L."/>
            <person name="Jakkamsetti A."/>
            <person name="Javaid M."/>
            <person name="Jayaseelan J.C."/>
            <person name="Jiang H."/>
            <person name="Joshi V."/>
            <person name="Korchina V."/>
            <person name="Kovar C."/>
            <person name="Lara F."/>
            <person name="Lee S."/>
            <person name="Liu Y."/>
            <person name="Mata R."/>
            <person name="Mathew T."/>
            <person name="Munidasa M."/>
            <person name="Muzny D."/>
            <person name="Nazareth L."/>
            <person name="Ngo R."/>
            <person name="Nguyen L."/>
            <person name="Nguyen N."/>
            <person name="Okwuonu G."/>
            <person name="Ongeri F."/>
            <person name="Palculict T."/>
            <person name="Patil S."/>
            <person name="Petrosino J."/>
            <person name="Pham C."/>
            <person name="Pham P."/>
            <person name="Pu L.-L."/>
            <person name="Qin X."/>
            <person name="Qu J."/>
            <person name="Reid J."/>
            <person name="Ross M."/>
            <person name="Ruth R."/>
            <person name="Saada N."/>
            <person name="San Lucas F."/>
            <person name="Santibanez J."/>
            <person name="Shang Y."/>
            <person name="Simmons D."/>
            <person name="Song X.-Z."/>
            <person name="Tang L.-Y."/>
            <person name="Thornton R."/>
            <person name="Warren J."/>
            <person name="Weissenberger G."/>
            <person name="Wilczek-Boney K."/>
            <person name="Worley K."/>
            <person name="Youmans B."/>
            <person name="Zhang J."/>
            <person name="Zhang L."/>
            <person name="Zhao Z."/>
            <person name="Zhou C."/>
            <person name="Zhu D."/>
            <person name="Zhu Y."/>
        </authorList>
    </citation>
    <scope>NUCLEOTIDE SEQUENCE [LARGE SCALE GENOMIC DNA]</scope>
    <source>
        <strain evidence="2 3">F0333</strain>
    </source>
</reference>
<keyword evidence="3" id="KW-1185">Reference proteome</keyword>
<dbReference type="EMBL" id="AQHZ01000005">
    <property type="protein sequence ID" value="ENO18922.1"/>
    <property type="molecule type" value="Genomic_DNA"/>
</dbReference>
<dbReference type="HOGENOM" id="CLU_3094567_0_0_11"/>
<feature type="compositionally biased region" description="Low complexity" evidence="1">
    <location>
        <begin position="24"/>
        <end position="44"/>
    </location>
</feature>
<accession>N6X6B7</accession>
<proteinExistence type="predicted"/>
<name>N6X6B7_9ACTO</name>
<evidence type="ECO:0000313" key="2">
    <source>
        <dbReference type="EMBL" id="ENO18922.1"/>
    </source>
</evidence>
<dbReference type="Proteomes" id="UP000013015">
    <property type="component" value="Unassembled WGS sequence"/>
</dbReference>
<dbReference type="AlphaFoldDB" id="N6X6B7"/>
<feature type="compositionally biased region" description="Basic and acidic residues" evidence="1">
    <location>
        <begin position="1"/>
        <end position="15"/>
    </location>
</feature>
<feature type="region of interest" description="Disordered" evidence="1">
    <location>
        <begin position="1"/>
        <end position="51"/>
    </location>
</feature>